<keyword evidence="1 4" id="KW-0812">Transmembrane</keyword>
<protein>
    <recommendedName>
        <fullName evidence="7">WAT1-related protein</fullName>
    </recommendedName>
</protein>
<gene>
    <name evidence="5" type="ORF">HAX54_013760</name>
</gene>
<name>A0ABS8TNT2_DATST</name>
<keyword evidence="2 4" id="KW-1133">Transmembrane helix</keyword>
<evidence type="ECO:0000256" key="3">
    <source>
        <dbReference type="ARBA" id="ARBA00023136"/>
    </source>
</evidence>
<dbReference type="EMBL" id="JACEIK010001836">
    <property type="protein sequence ID" value="MCD7472503.1"/>
    <property type="molecule type" value="Genomic_DNA"/>
</dbReference>
<feature type="transmembrane region" description="Helical" evidence="4">
    <location>
        <begin position="106"/>
        <end position="131"/>
    </location>
</feature>
<feature type="transmembrane region" description="Helical" evidence="4">
    <location>
        <begin position="12"/>
        <end position="33"/>
    </location>
</feature>
<accession>A0ABS8TNT2</accession>
<dbReference type="Proteomes" id="UP000823775">
    <property type="component" value="Unassembled WGS sequence"/>
</dbReference>
<evidence type="ECO:0008006" key="7">
    <source>
        <dbReference type="Google" id="ProtNLM"/>
    </source>
</evidence>
<dbReference type="InterPro" id="IPR030184">
    <property type="entry name" value="WAT1-related"/>
</dbReference>
<evidence type="ECO:0000313" key="6">
    <source>
        <dbReference type="Proteomes" id="UP000823775"/>
    </source>
</evidence>
<evidence type="ECO:0000313" key="5">
    <source>
        <dbReference type="EMBL" id="MCD7472503.1"/>
    </source>
</evidence>
<dbReference type="PANTHER" id="PTHR31218">
    <property type="entry name" value="WAT1-RELATED PROTEIN"/>
    <property type="match status" value="1"/>
</dbReference>
<feature type="transmembrane region" description="Helical" evidence="4">
    <location>
        <begin position="39"/>
        <end position="61"/>
    </location>
</feature>
<keyword evidence="3 4" id="KW-0472">Membrane</keyword>
<proteinExistence type="predicted"/>
<evidence type="ECO:0000256" key="1">
    <source>
        <dbReference type="ARBA" id="ARBA00022692"/>
    </source>
</evidence>
<evidence type="ECO:0000256" key="2">
    <source>
        <dbReference type="ARBA" id="ARBA00022989"/>
    </source>
</evidence>
<keyword evidence="6" id="KW-1185">Reference proteome</keyword>
<comment type="caution">
    <text evidence="5">The sequence shown here is derived from an EMBL/GenBank/DDBJ whole genome shotgun (WGS) entry which is preliminary data.</text>
</comment>
<sequence length="148" mass="16490">MGVKVSIGEMLPCTAMIIIEACTIFLTIMASTAMSKLGMSSFVFVVYKNALSFIFLIPFSFLFHGRDKTEESLFTFPLLLRAFFLGLVGVTVAQNLAFAGLSYSSPIVACGAANMIPAFSFIIAIILRFFLRTYLLFHLNYYGQRKYT</sequence>
<evidence type="ECO:0000256" key="4">
    <source>
        <dbReference type="SAM" id="Phobius"/>
    </source>
</evidence>
<feature type="transmembrane region" description="Helical" evidence="4">
    <location>
        <begin position="73"/>
        <end position="94"/>
    </location>
</feature>
<organism evidence="5 6">
    <name type="scientific">Datura stramonium</name>
    <name type="common">Jimsonweed</name>
    <name type="synonym">Common thornapple</name>
    <dbReference type="NCBI Taxonomy" id="4076"/>
    <lineage>
        <taxon>Eukaryota</taxon>
        <taxon>Viridiplantae</taxon>
        <taxon>Streptophyta</taxon>
        <taxon>Embryophyta</taxon>
        <taxon>Tracheophyta</taxon>
        <taxon>Spermatophyta</taxon>
        <taxon>Magnoliopsida</taxon>
        <taxon>eudicotyledons</taxon>
        <taxon>Gunneridae</taxon>
        <taxon>Pentapetalae</taxon>
        <taxon>asterids</taxon>
        <taxon>lamiids</taxon>
        <taxon>Solanales</taxon>
        <taxon>Solanaceae</taxon>
        <taxon>Solanoideae</taxon>
        <taxon>Datureae</taxon>
        <taxon>Datura</taxon>
    </lineage>
</organism>
<reference evidence="5 6" key="1">
    <citation type="journal article" date="2021" name="BMC Genomics">
        <title>Datura genome reveals duplications of psychoactive alkaloid biosynthetic genes and high mutation rate following tissue culture.</title>
        <authorList>
            <person name="Rajewski A."/>
            <person name="Carter-House D."/>
            <person name="Stajich J."/>
            <person name="Litt A."/>
        </authorList>
    </citation>
    <scope>NUCLEOTIDE SEQUENCE [LARGE SCALE GENOMIC DNA]</scope>
    <source>
        <strain evidence="5">AR-01</strain>
    </source>
</reference>